<keyword evidence="1" id="KW-1185">Reference proteome</keyword>
<protein>
    <submittedName>
        <fullName evidence="2">Uncharacterized protein</fullName>
    </submittedName>
</protein>
<dbReference type="WBParaSite" id="nRc.2.0.1.t41049-RA">
    <property type="protein sequence ID" value="nRc.2.0.1.t41049-RA"/>
    <property type="gene ID" value="nRc.2.0.1.g41049"/>
</dbReference>
<dbReference type="Proteomes" id="UP000887565">
    <property type="component" value="Unplaced"/>
</dbReference>
<name>A0A915KRE9_ROMCU</name>
<reference evidence="2" key="1">
    <citation type="submission" date="2022-11" db="UniProtKB">
        <authorList>
            <consortium name="WormBaseParasite"/>
        </authorList>
    </citation>
    <scope>IDENTIFICATION</scope>
</reference>
<proteinExistence type="predicted"/>
<evidence type="ECO:0000313" key="1">
    <source>
        <dbReference type="Proteomes" id="UP000887565"/>
    </source>
</evidence>
<dbReference type="AlphaFoldDB" id="A0A915KRE9"/>
<sequence>MVPTLQAGKNPRKRVTSHGICIAQLAILTWWTKWDVGDNGSLELQFWIFPPIYMPEATFQQAVVVFTRSKFFFVTGKLLLTFFDVFFIRRIIGDGYLDINKCISRIDNFEITVVVAIVMIDDTFLD</sequence>
<organism evidence="1 2">
    <name type="scientific">Romanomermis culicivorax</name>
    <name type="common">Nematode worm</name>
    <dbReference type="NCBI Taxonomy" id="13658"/>
    <lineage>
        <taxon>Eukaryota</taxon>
        <taxon>Metazoa</taxon>
        <taxon>Ecdysozoa</taxon>
        <taxon>Nematoda</taxon>
        <taxon>Enoplea</taxon>
        <taxon>Dorylaimia</taxon>
        <taxon>Mermithida</taxon>
        <taxon>Mermithoidea</taxon>
        <taxon>Mermithidae</taxon>
        <taxon>Romanomermis</taxon>
    </lineage>
</organism>
<evidence type="ECO:0000313" key="2">
    <source>
        <dbReference type="WBParaSite" id="nRc.2.0.1.t41049-RA"/>
    </source>
</evidence>
<accession>A0A915KRE9</accession>